<proteinExistence type="predicted"/>
<name>A0A7J7NJ95_9MAGN</name>
<evidence type="ECO:0000313" key="1">
    <source>
        <dbReference type="EMBL" id="KAF6167052.1"/>
    </source>
</evidence>
<organism evidence="1 2">
    <name type="scientific">Kingdonia uniflora</name>
    <dbReference type="NCBI Taxonomy" id="39325"/>
    <lineage>
        <taxon>Eukaryota</taxon>
        <taxon>Viridiplantae</taxon>
        <taxon>Streptophyta</taxon>
        <taxon>Embryophyta</taxon>
        <taxon>Tracheophyta</taxon>
        <taxon>Spermatophyta</taxon>
        <taxon>Magnoliopsida</taxon>
        <taxon>Ranunculales</taxon>
        <taxon>Circaeasteraceae</taxon>
        <taxon>Kingdonia</taxon>
    </lineage>
</organism>
<evidence type="ECO:0000313" key="2">
    <source>
        <dbReference type="Proteomes" id="UP000541444"/>
    </source>
</evidence>
<comment type="caution">
    <text evidence="1">The sequence shown here is derived from an EMBL/GenBank/DDBJ whole genome shotgun (WGS) entry which is preliminary data.</text>
</comment>
<dbReference type="AlphaFoldDB" id="A0A7J7NJ95"/>
<dbReference type="EMBL" id="JACGCM010000766">
    <property type="protein sequence ID" value="KAF6167052.1"/>
    <property type="molecule type" value="Genomic_DNA"/>
</dbReference>
<reference evidence="1 2" key="1">
    <citation type="journal article" date="2020" name="IScience">
        <title>Genome Sequencing of the Endangered Kingdonia uniflora (Circaeasteraceae, Ranunculales) Reveals Potential Mechanisms of Evolutionary Specialization.</title>
        <authorList>
            <person name="Sun Y."/>
            <person name="Deng T."/>
            <person name="Zhang A."/>
            <person name="Moore M.J."/>
            <person name="Landis J.B."/>
            <person name="Lin N."/>
            <person name="Zhang H."/>
            <person name="Zhang X."/>
            <person name="Huang J."/>
            <person name="Zhang X."/>
            <person name="Sun H."/>
            <person name="Wang H."/>
        </authorList>
    </citation>
    <scope>NUCLEOTIDE SEQUENCE [LARGE SCALE GENOMIC DNA]</scope>
    <source>
        <strain evidence="1">TB1705</strain>
        <tissue evidence="1">Leaf</tissue>
    </source>
</reference>
<protein>
    <submittedName>
        <fullName evidence="1">Uncharacterized protein</fullName>
    </submittedName>
</protein>
<accession>A0A7J7NJ95</accession>
<sequence>MEKAEILAKKEAEEIAKSLADNKRVNNLPSTKFSELLGKGTKDEALEVGEVVNKSVLAEVLAKESEAEILEVREVVTESFSAEVDVTANNIPEVIDGNVLVDEIQGTDTGTLE</sequence>
<gene>
    <name evidence="1" type="ORF">GIB67_041307</name>
</gene>
<dbReference type="Proteomes" id="UP000541444">
    <property type="component" value="Unassembled WGS sequence"/>
</dbReference>
<keyword evidence="2" id="KW-1185">Reference proteome</keyword>